<dbReference type="InterPro" id="IPR000433">
    <property type="entry name" value="Znf_ZZ"/>
</dbReference>
<dbReference type="PANTHER" id="PTHR12374">
    <property type="entry name" value="TRANSCRIPTIONAL ADAPTOR 2 ADA2 -RELATED"/>
    <property type="match status" value="1"/>
</dbReference>
<dbReference type="Pfam" id="PF00249">
    <property type="entry name" value="Myb_DNA-binding"/>
    <property type="match status" value="1"/>
</dbReference>
<dbReference type="InterPro" id="IPR036388">
    <property type="entry name" value="WH-like_DNA-bd_sf"/>
</dbReference>
<evidence type="ECO:0000313" key="14">
    <source>
        <dbReference type="RefSeq" id="XP_055861603.1"/>
    </source>
</evidence>
<dbReference type="CDD" id="cd00167">
    <property type="entry name" value="SANT"/>
    <property type="match status" value="1"/>
</dbReference>
<keyword evidence="1" id="KW-0479">Metal-binding</keyword>
<dbReference type="GO" id="GO:0006338">
    <property type="term" value="P:chromatin remodeling"/>
    <property type="evidence" value="ECO:0007669"/>
    <property type="project" value="TreeGrafter"/>
</dbReference>
<dbReference type="GO" id="GO:0003713">
    <property type="term" value="F:transcription coactivator activity"/>
    <property type="evidence" value="ECO:0007669"/>
    <property type="project" value="TreeGrafter"/>
</dbReference>
<keyword evidence="3" id="KW-0862">Zinc</keyword>
<dbReference type="SUPFAM" id="SSF46689">
    <property type="entry name" value="Homeodomain-like"/>
    <property type="match status" value="2"/>
</dbReference>
<feature type="domain" description="SANT" evidence="7">
    <location>
        <begin position="69"/>
        <end position="121"/>
    </location>
</feature>
<feature type="domain" description="Myb-like" evidence="5">
    <location>
        <begin position="73"/>
        <end position="117"/>
    </location>
</feature>
<keyword evidence="8" id="KW-1185">Reference proteome</keyword>
<dbReference type="PROSITE" id="PS50090">
    <property type="entry name" value="MYB_LIKE"/>
    <property type="match status" value="1"/>
</dbReference>
<name>A0A9W2YFT3_BIOGL</name>
<evidence type="ECO:0000259" key="6">
    <source>
        <dbReference type="PROSITE" id="PS50934"/>
    </source>
</evidence>
<feature type="domain" description="SWIRM" evidence="6">
    <location>
        <begin position="361"/>
        <end position="449"/>
    </location>
</feature>
<dbReference type="Gene3D" id="1.10.10.10">
    <property type="entry name" value="Winged helix-like DNA-binding domain superfamily/Winged helix DNA-binding domain"/>
    <property type="match status" value="1"/>
</dbReference>
<dbReference type="OMA" id="YNGNHRP"/>
<dbReference type="GO" id="GO:0005634">
    <property type="term" value="C:nucleus"/>
    <property type="evidence" value="ECO:0007669"/>
    <property type="project" value="TreeGrafter"/>
</dbReference>
<evidence type="ECO:0000313" key="11">
    <source>
        <dbReference type="RefSeq" id="XP_013082019.2"/>
    </source>
</evidence>
<dbReference type="PANTHER" id="PTHR12374:SF20">
    <property type="entry name" value="TRANSCRIPTIONAL ADAPTER 2-ALPHA"/>
    <property type="match status" value="1"/>
</dbReference>
<gene>
    <name evidence="9 10 11 12 13 14 15" type="primary">LOC106067388</name>
</gene>
<dbReference type="RefSeq" id="XP_055861604.1">
    <property type="nucleotide sequence ID" value="XM_056005629.1"/>
</dbReference>
<dbReference type="GO" id="GO:0008270">
    <property type="term" value="F:zinc ion binding"/>
    <property type="evidence" value="ECO:0007669"/>
    <property type="project" value="UniProtKB-KW"/>
</dbReference>
<dbReference type="RefSeq" id="XP_013082017.2">
    <property type="nucleotide sequence ID" value="XM_013226563.2"/>
</dbReference>
<proteinExistence type="predicted"/>
<dbReference type="SMART" id="SM00717">
    <property type="entry name" value="SANT"/>
    <property type="match status" value="1"/>
</dbReference>
<evidence type="ECO:0000313" key="15">
    <source>
        <dbReference type="RefSeq" id="XP_055861604.1"/>
    </source>
</evidence>
<dbReference type="GO" id="GO:0003682">
    <property type="term" value="F:chromatin binding"/>
    <property type="evidence" value="ECO:0007669"/>
    <property type="project" value="TreeGrafter"/>
</dbReference>
<dbReference type="RefSeq" id="XP_013082019.2">
    <property type="nucleotide sequence ID" value="XM_013226565.2"/>
</dbReference>
<reference evidence="9 10" key="1">
    <citation type="submission" date="2025-04" db="UniProtKB">
        <authorList>
            <consortium name="RefSeq"/>
        </authorList>
    </citation>
    <scope>IDENTIFICATION</scope>
</reference>
<dbReference type="InterPro" id="IPR017884">
    <property type="entry name" value="SANT_dom"/>
</dbReference>
<keyword evidence="4" id="KW-0539">Nucleus</keyword>
<dbReference type="FunFam" id="1.10.10.60:FF:000110">
    <property type="entry name" value="Transcriptional adapter"/>
    <property type="match status" value="1"/>
</dbReference>
<dbReference type="GeneID" id="106067388"/>
<dbReference type="Pfam" id="PF25299">
    <property type="entry name" value="ZZ_ADA2"/>
    <property type="match status" value="1"/>
</dbReference>
<evidence type="ECO:0000313" key="13">
    <source>
        <dbReference type="RefSeq" id="XP_055861601.1"/>
    </source>
</evidence>
<dbReference type="SUPFAM" id="SSF57850">
    <property type="entry name" value="RING/U-box"/>
    <property type="match status" value="1"/>
</dbReference>
<dbReference type="GO" id="GO:0006357">
    <property type="term" value="P:regulation of transcription by RNA polymerase II"/>
    <property type="evidence" value="ECO:0007669"/>
    <property type="project" value="TreeGrafter"/>
</dbReference>
<dbReference type="Gene3D" id="1.10.10.60">
    <property type="entry name" value="Homeodomain-like"/>
    <property type="match status" value="1"/>
</dbReference>
<evidence type="ECO:0000259" key="5">
    <source>
        <dbReference type="PROSITE" id="PS50090"/>
    </source>
</evidence>
<evidence type="ECO:0000256" key="2">
    <source>
        <dbReference type="ARBA" id="ARBA00022771"/>
    </source>
</evidence>
<accession>A0A9W2YFT3</accession>
<dbReference type="PROSITE" id="PS51293">
    <property type="entry name" value="SANT"/>
    <property type="match status" value="1"/>
</dbReference>
<dbReference type="GO" id="GO:0140672">
    <property type="term" value="C:ATAC complex"/>
    <property type="evidence" value="ECO:0007669"/>
    <property type="project" value="UniProtKB-ARBA"/>
</dbReference>
<evidence type="ECO:0000313" key="12">
    <source>
        <dbReference type="RefSeq" id="XP_013082020.2"/>
    </source>
</evidence>
<evidence type="ECO:0000256" key="3">
    <source>
        <dbReference type="ARBA" id="ARBA00022833"/>
    </source>
</evidence>
<dbReference type="InterPro" id="IPR001005">
    <property type="entry name" value="SANT/Myb"/>
</dbReference>
<evidence type="ECO:0000259" key="7">
    <source>
        <dbReference type="PROSITE" id="PS51293"/>
    </source>
</evidence>
<dbReference type="RefSeq" id="XP_055861601.1">
    <property type="nucleotide sequence ID" value="XM_056005626.1"/>
</dbReference>
<dbReference type="RefSeq" id="XP_055861603.1">
    <property type="nucleotide sequence ID" value="XM_056005628.1"/>
</dbReference>
<evidence type="ECO:0000313" key="8">
    <source>
        <dbReference type="Proteomes" id="UP001165740"/>
    </source>
</evidence>
<evidence type="ECO:0000256" key="1">
    <source>
        <dbReference type="ARBA" id="ARBA00022723"/>
    </source>
</evidence>
<protein>
    <submittedName>
        <fullName evidence="9 10">Transcriptional adapter 2-alpha-like isoform X2</fullName>
    </submittedName>
</protein>
<evidence type="ECO:0000313" key="10">
    <source>
        <dbReference type="RefSeq" id="XP_013082018.2"/>
    </source>
</evidence>
<organism evidence="8 15">
    <name type="scientific">Biomphalaria glabrata</name>
    <name type="common">Bloodfluke planorb</name>
    <name type="synonym">Freshwater snail</name>
    <dbReference type="NCBI Taxonomy" id="6526"/>
    <lineage>
        <taxon>Eukaryota</taxon>
        <taxon>Metazoa</taxon>
        <taxon>Spiralia</taxon>
        <taxon>Lophotrochozoa</taxon>
        <taxon>Mollusca</taxon>
        <taxon>Gastropoda</taxon>
        <taxon>Heterobranchia</taxon>
        <taxon>Euthyneura</taxon>
        <taxon>Panpulmonata</taxon>
        <taxon>Hygrophila</taxon>
        <taxon>Lymnaeoidea</taxon>
        <taxon>Planorbidae</taxon>
        <taxon>Biomphalaria</taxon>
    </lineage>
</organism>
<dbReference type="RefSeq" id="XP_013082020.2">
    <property type="nucleotide sequence ID" value="XM_013226566.2"/>
</dbReference>
<evidence type="ECO:0000313" key="9">
    <source>
        <dbReference type="RefSeq" id="XP_013082017.2"/>
    </source>
</evidence>
<dbReference type="InterPro" id="IPR055141">
    <property type="entry name" value="TADA2A_B-like_dom"/>
</dbReference>
<dbReference type="PROSITE" id="PS50934">
    <property type="entry name" value="SWIRM"/>
    <property type="match status" value="1"/>
</dbReference>
<evidence type="ECO:0000256" key="4">
    <source>
        <dbReference type="ARBA" id="ARBA00023242"/>
    </source>
</evidence>
<dbReference type="Proteomes" id="UP001165740">
    <property type="component" value="Chromosome 12"/>
</dbReference>
<dbReference type="AlphaFoldDB" id="A0A9W2YFT3"/>
<keyword evidence="2" id="KW-0863">Zinc-finger</keyword>
<sequence length="449" mass="52206">MEYDDDALDAFGTKCRACGLPLLTPWIRCAAEHCQPNMNICIQCFSLGIQLEQHSNDHPYCVVKLEFPLYEPSWTATEEIRLLEAICEYGLGNWPTISTRMRTKTPEDCERHYFSCYVDNPKPPLPVFPDPVINKGAPITYKLSDNPPRPAEQTALWHEMGGYSAARGDFNIEHDNFIEMDICQMSFEDEDEENMEGEEEGDRNLFTELKLAALDVYRNSLIERQRKKKIVRDIGLINSRRWYGFVKRRFDLSFSLDAMRPFMRLFPSLTFDKYLESLSYERQLKSDISNLQNYRHNGIVKLRSVKTYQALKQRREFLRTQRHLMSDVLLHVKDEVYFQTWLSKQASRDGAPVALGNTLPPLHRKPVPRLKIENLPGYEKLNDLEKELCSEARLVPQAYLDFSKILIAENAKHGCLKLAQARSLIKIDVNKTRKLYDFLIMQGHIVKSL</sequence>
<dbReference type="RefSeq" id="XP_013082018.2">
    <property type="nucleotide sequence ID" value="XM_013226564.2"/>
</dbReference>
<dbReference type="InterPro" id="IPR007526">
    <property type="entry name" value="SWIRM"/>
</dbReference>
<dbReference type="InterPro" id="IPR009057">
    <property type="entry name" value="Homeodomain-like_sf"/>
</dbReference>
<dbReference type="FunFam" id="1.10.10.10:FF:000087">
    <property type="entry name" value="Transcriptional adapter 2"/>
    <property type="match status" value="1"/>
</dbReference>
<dbReference type="Pfam" id="PF22941">
    <property type="entry name" value="TADA2A-like_3rd"/>
    <property type="match status" value="1"/>
</dbReference>